<evidence type="ECO:0000259" key="6">
    <source>
        <dbReference type="PROSITE" id="PS51037"/>
    </source>
</evidence>
<evidence type="ECO:0000256" key="3">
    <source>
        <dbReference type="ARBA" id="ARBA00023242"/>
    </source>
</evidence>
<dbReference type="GO" id="GO:0006357">
    <property type="term" value="P:regulation of transcription by RNA polymerase II"/>
    <property type="evidence" value="ECO:0000318"/>
    <property type="project" value="GO_Central"/>
</dbReference>
<dbReference type="CDD" id="cd16909">
    <property type="entry name" value="YEATS_GAS41_like"/>
    <property type="match status" value="1"/>
</dbReference>
<dbReference type="PROSITE" id="PS51037">
    <property type="entry name" value="YEATS"/>
    <property type="match status" value="1"/>
</dbReference>
<evidence type="ECO:0000313" key="7">
    <source>
        <dbReference type="EMBL" id="EDV24214.1"/>
    </source>
</evidence>
<dbReference type="GO" id="GO:0035267">
    <property type="term" value="C:NuA4 histone acetyltransferase complex"/>
    <property type="evidence" value="ECO:0000318"/>
    <property type="project" value="GO_Central"/>
</dbReference>
<dbReference type="KEGG" id="tad:TRIADDRAFT_57479"/>
<comment type="subcellular location">
    <subcellularLocation>
        <location evidence="4">Nucleus</location>
    </subcellularLocation>
</comment>
<dbReference type="GeneID" id="6754593"/>
<organism evidence="7 8">
    <name type="scientific">Trichoplax adhaerens</name>
    <name type="common">Trichoplax reptans</name>
    <dbReference type="NCBI Taxonomy" id="10228"/>
    <lineage>
        <taxon>Eukaryota</taxon>
        <taxon>Metazoa</taxon>
        <taxon>Placozoa</taxon>
        <taxon>Uniplacotomia</taxon>
        <taxon>Trichoplacea</taxon>
        <taxon>Trichoplacidae</taxon>
        <taxon>Trichoplax</taxon>
    </lineage>
</organism>
<dbReference type="PANTHER" id="PTHR47573:SF1">
    <property type="entry name" value="PROTEIN AF-9 HOMOLOG"/>
    <property type="match status" value="1"/>
</dbReference>
<dbReference type="RefSeq" id="XP_002113740.1">
    <property type="nucleotide sequence ID" value="XM_002113704.1"/>
</dbReference>
<keyword evidence="3 4" id="KW-0539">Nucleus</keyword>
<reference evidence="7 8" key="1">
    <citation type="journal article" date="2008" name="Nature">
        <title>The Trichoplax genome and the nature of placozoans.</title>
        <authorList>
            <person name="Srivastava M."/>
            <person name="Begovic E."/>
            <person name="Chapman J."/>
            <person name="Putnam N.H."/>
            <person name="Hellsten U."/>
            <person name="Kawashima T."/>
            <person name="Kuo A."/>
            <person name="Mitros T."/>
            <person name="Salamov A."/>
            <person name="Carpenter M.L."/>
            <person name="Signorovitch A.Y."/>
            <person name="Moreno M.A."/>
            <person name="Kamm K."/>
            <person name="Grimwood J."/>
            <person name="Schmutz J."/>
            <person name="Shapiro H."/>
            <person name="Grigoriev I.V."/>
            <person name="Buss L.W."/>
            <person name="Schierwater B."/>
            <person name="Dellaporta S.L."/>
            <person name="Rokhsar D.S."/>
        </authorList>
    </citation>
    <scope>NUCLEOTIDE SEQUENCE [LARGE SCALE GENOMIC DNA]</scope>
    <source>
        <strain evidence="7 8">Grell-BS-1999</strain>
    </source>
</reference>
<evidence type="ECO:0000256" key="1">
    <source>
        <dbReference type="ARBA" id="ARBA00023015"/>
    </source>
</evidence>
<evidence type="ECO:0000256" key="2">
    <source>
        <dbReference type="ARBA" id="ARBA00023163"/>
    </source>
</evidence>
<dbReference type="EMBL" id="DS985246">
    <property type="protein sequence ID" value="EDV24214.1"/>
    <property type="molecule type" value="Genomic_DNA"/>
</dbReference>
<dbReference type="InterPro" id="IPR038704">
    <property type="entry name" value="YEAST_sf"/>
</dbReference>
<dbReference type="GO" id="GO:0042393">
    <property type="term" value="F:histone binding"/>
    <property type="evidence" value="ECO:0000318"/>
    <property type="project" value="GO_Central"/>
</dbReference>
<keyword evidence="2" id="KW-0804">Transcription</keyword>
<sequence length="268" mass="31031">MAELASSDGQPGRVKGATVIKPIIYGNIAQSFGKKREEDNHTHEWTVFVRPYKDEDVSQWVKKVQFKLHDSYTDPVRVLTSAPFEVVETGWGEFEIVIKIFFTDPTEKPVTLYHALKLFATPPVTLTPGKRVFSEHYDEIVFTDPTHFMYSCLMNATPQQSLKHEVDYIAHEKETMTLITNAAKKVEEEIADKKKLIQNHKETKEQYVSEIAKLECEAFFDKCLGLYMSMLKFPSSKLRSYKRSRQPEFFNMFNVVIEMNVGQSYNSY</sequence>
<gene>
    <name evidence="7" type="ORF">TRIADDRAFT_57479</name>
</gene>
<accession>B3RZJ5</accession>
<dbReference type="STRING" id="10228.B3RZJ5"/>
<dbReference type="Pfam" id="PF03366">
    <property type="entry name" value="YEATS"/>
    <property type="match status" value="1"/>
</dbReference>
<evidence type="ECO:0000313" key="8">
    <source>
        <dbReference type="Proteomes" id="UP000009022"/>
    </source>
</evidence>
<dbReference type="AlphaFoldDB" id="B3RZJ5"/>
<dbReference type="InterPro" id="IPR005033">
    <property type="entry name" value="YEATS"/>
</dbReference>
<dbReference type="eggNOG" id="KOG3149">
    <property type="taxonomic scope" value="Eukaryota"/>
</dbReference>
<dbReference type="InParanoid" id="B3RZJ5"/>
<proteinExistence type="predicted"/>
<dbReference type="PhylomeDB" id="B3RZJ5"/>
<dbReference type="PANTHER" id="PTHR47573">
    <property type="entry name" value="PROTEIN AF-9 HOMOLOG"/>
    <property type="match status" value="1"/>
</dbReference>
<dbReference type="InterPro" id="IPR055129">
    <property type="entry name" value="YEATS_dom"/>
</dbReference>
<dbReference type="Proteomes" id="UP000009022">
    <property type="component" value="Unassembled WGS sequence"/>
</dbReference>
<dbReference type="GO" id="GO:0005634">
    <property type="term" value="C:nucleus"/>
    <property type="evidence" value="ECO:0000318"/>
    <property type="project" value="GO_Central"/>
</dbReference>
<dbReference type="OMA" id="DSDQHTH"/>
<evidence type="ECO:0000256" key="5">
    <source>
        <dbReference type="SAM" id="Coils"/>
    </source>
</evidence>
<keyword evidence="1" id="KW-0805">Transcription regulation</keyword>
<keyword evidence="8" id="KW-1185">Reference proteome</keyword>
<dbReference type="OrthoDB" id="16041at2759"/>
<dbReference type="CTD" id="6754593"/>
<dbReference type="Gene3D" id="2.60.40.1970">
    <property type="entry name" value="YEATS domain"/>
    <property type="match status" value="1"/>
</dbReference>
<keyword evidence="5" id="KW-0175">Coiled coil</keyword>
<name>B3RZJ5_TRIAD</name>
<feature type="domain" description="YEATS" evidence="6">
    <location>
        <begin position="13"/>
        <end position="156"/>
    </location>
</feature>
<dbReference type="HOGENOM" id="CLU_051385_3_0_1"/>
<dbReference type="GO" id="GO:0006338">
    <property type="term" value="P:chromatin remodeling"/>
    <property type="evidence" value="ECO:0000318"/>
    <property type="project" value="GO_Central"/>
</dbReference>
<dbReference type="FunCoup" id="B3RZJ5">
    <property type="interactions" value="1465"/>
</dbReference>
<feature type="coiled-coil region" evidence="5">
    <location>
        <begin position="179"/>
        <end position="217"/>
    </location>
</feature>
<protein>
    <recommendedName>
        <fullName evidence="6">YEATS domain-containing protein</fullName>
    </recommendedName>
</protein>
<evidence type="ECO:0000256" key="4">
    <source>
        <dbReference type="PROSITE-ProRule" id="PRU00376"/>
    </source>
</evidence>